<protein>
    <recommendedName>
        <fullName evidence="4">DUF5666 domain-containing protein</fullName>
    </recommendedName>
</protein>
<dbReference type="STRING" id="401562.NS365_04890"/>
<feature type="signal peptide" evidence="1">
    <location>
        <begin position="1"/>
        <end position="23"/>
    </location>
</feature>
<accession>A0A147DAV5</accession>
<dbReference type="RefSeq" id="WP_058633259.1">
    <property type="nucleotide sequence ID" value="NZ_LDPZ01000001.1"/>
</dbReference>
<dbReference type="OrthoDB" id="9799947at2"/>
<name>A0A147DAV5_9HYPH</name>
<sequence length="204" mass="20669">MRLSRSMSLVVGSLLLATSWAQAQDGQPARVRGTIAAVEGQTLSVTSREGPVVKIQMAPNVGLRGIKTAAASDIKPGDYVGVASAPASGSQPAGALEVLIFPAAMKGANEGSFPWDLQPNSTMTNATVSNAVENVSGRQLTLTYPTGSKTVSLPANIPVVTFADASAADLKPGAPVFVPATKAPDGTLSTAFVVVGNQGVVPPM</sequence>
<evidence type="ECO:0000256" key="1">
    <source>
        <dbReference type="SAM" id="SignalP"/>
    </source>
</evidence>
<dbReference type="AlphaFoldDB" id="A0A147DAV5"/>
<dbReference type="Proteomes" id="UP000078272">
    <property type="component" value="Unassembled WGS sequence"/>
</dbReference>
<reference evidence="2 3" key="1">
    <citation type="journal article" date="2016" name="Front. Microbiol.">
        <title>Genomic Resource of Rice Seed Associated Bacteria.</title>
        <authorList>
            <person name="Midha S."/>
            <person name="Bansal K."/>
            <person name="Sharma S."/>
            <person name="Kumar N."/>
            <person name="Patil P.P."/>
            <person name="Chaudhry V."/>
            <person name="Patil P.B."/>
        </authorList>
    </citation>
    <scope>NUCLEOTIDE SEQUENCE [LARGE SCALE GENOMIC DNA]</scope>
    <source>
        <strain evidence="2 3">NS226</strain>
    </source>
</reference>
<dbReference type="EMBL" id="LDPZ01000001">
    <property type="protein sequence ID" value="KTQ98653.1"/>
    <property type="molecule type" value="Genomic_DNA"/>
</dbReference>
<evidence type="ECO:0000313" key="3">
    <source>
        <dbReference type="Proteomes" id="UP000078272"/>
    </source>
</evidence>
<comment type="caution">
    <text evidence="2">The sequence shown here is derived from an EMBL/GenBank/DDBJ whole genome shotgun (WGS) entry which is preliminary data.</text>
</comment>
<organism evidence="2 3">
    <name type="scientific">Aureimonas ureilytica</name>
    <dbReference type="NCBI Taxonomy" id="401562"/>
    <lineage>
        <taxon>Bacteria</taxon>
        <taxon>Pseudomonadati</taxon>
        <taxon>Pseudomonadota</taxon>
        <taxon>Alphaproteobacteria</taxon>
        <taxon>Hyphomicrobiales</taxon>
        <taxon>Aurantimonadaceae</taxon>
        <taxon>Aureimonas</taxon>
    </lineage>
</organism>
<feature type="chain" id="PRO_5007543478" description="DUF5666 domain-containing protein" evidence="1">
    <location>
        <begin position="24"/>
        <end position="204"/>
    </location>
</feature>
<evidence type="ECO:0000313" key="2">
    <source>
        <dbReference type="EMBL" id="KTQ98653.1"/>
    </source>
</evidence>
<gene>
    <name evidence="2" type="ORF">NS226_00065</name>
</gene>
<dbReference type="PATRIC" id="fig|401562.3.peg.16"/>
<evidence type="ECO:0008006" key="4">
    <source>
        <dbReference type="Google" id="ProtNLM"/>
    </source>
</evidence>
<keyword evidence="1" id="KW-0732">Signal</keyword>
<proteinExistence type="predicted"/>